<protein>
    <submittedName>
        <fullName evidence="2">DUF2357 domain-containing protein</fullName>
    </submittedName>
</protein>
<dbReference type="Pfam" id="PF04411">
    <property type="entry name" value="PDDEXK_7"/>
    <property type="match status" value="1"/>
</dbReference>
<dbReference type="Proteomes" id="UP000461730">
    <property type="component" value="Unassembled WGS sequence"/>
</dbReference>
<dbReference type="Pfam" id="PF09823">
    <property type="entry name" value="DUF2357"/>
    <property type="match status" value="1"/>
</dbReference>
<dbReference type="EMBL" id="WRXN01000011">
    <property type="protein sequence ID" value="MVT11127.1"/>
    <property type="molecule type" value="Genomic_DNA"/>
</dbReference>
<feature type="domain" description="DUF2357" evidence="1">
    <location>
        <begin position="125"/>
        <end position="363"/>
    </location>
</feature>
<dbReference type="AlphaFoldDB" id="A0A7K1U9S9"/>
<gene>
    <name evidence="2" type="ORF">GO493_22860</name>
</gene>
<evidence type="ECO:0000313" key="3">
    <source>
        <dbReference type="Proteomes" id="UP000461730"/>
    </source>
</evidence>
<keyword evidence="3" id="KW-1185">Reference proteome</keyword>
<dbReference type="InterPro" id="IPR007505">
    <property type="entry name" value="PDDEXK_7"/>
</dbReference>
<organism evidence="2 3">
    <name type="scientific">Chitinophaga tropicalis</name>
    <dbReference type="NCBI Taxonomy" id="2683588"/>
    <lineage>
        <taxon>Bacteria</taxon>
        <taxon>Pseudomonadati</taxon>
        <taxon>Bacteroidota</taxon>
        <taxon>Chitinophagia</taxon>
        <taxon>Chitinophagales</taxon>
        <taxon>Chitinophagaceae</taxon>
        <taxon>Chitinophaga</taxon>
    </lineage>
</organism>
<reference evidence="2 3" key="1">
    <citation type="submission" date="2019-12" db="EMBL/GenBank/DDBJ databases">
        <title>Chitinophaga sp. strain ysch24 (GDMCC 1.1355), whole genome shotgun sequence.</title>
        <authorList>
            <person name="Zhang X."/>
        </authorList>
    </citation>
    <scope>NUCLEOTIDE SEQUENCE [LARGE SCALE GENOMIC DNA]</scope>
    <source>
        <strain evidence="3">ysch24</strain>
    </source>
</reference>
<accession>A0A7K1U9S9</accession>
<comment type="caution">
    <text evidence="2">The sequence shown here is derived from an EMBL/GenBank/DDBJ whole genome shotgun (WGS) entry which is preliminary data.</text>
</comment>
<sequence length="749" mass="87360">MKILGIKHRDFKLHVSIFRPSQDDETFERTFRTAKKNHSRINFTTTYELTGPVQQFDIWHPDQPGLQAGHLNTPALPLFFEDRYYKFVIEFAEDIVEPIIYSRSKEIKQSFTLTVTDEEKYFLSGTLFFNNDIGTFDLALSYRRGTVQQTAIFRFDVFPVKLDFKTDFPIIVKGIEKGYPRLVLDYLRRTSVPFDSLSGQTDDFLWWIIFGNIYTRLLQNLRAILADPYKSMASVYLYQQQEGAWSGDTLIAERAIRYEGEPAKFLPVQVFKATEDNKESRLVKHILEDISCKFEPIYNAVRKDIAGKRMTVEFKAQLDFVSRVLSEMRHHPFFRQVGEFNELAQLSSVIAERSAYADLVREWTYLKKAYSLFEGIFRMELRDISYLYRIWCFFRIERILRICLGAPVRIEKVPELFSVQLKERQCREMNAGVVFKAKNGNIVELFHELSYDLRKRRKEDALIITPDIVLRIRRADCPRKIAYTSIFNASYQYAASANLKEAPDEPWLEDLKNMSYLRDKIYSGEHPGKQAPALRKDWMGAYVFYPGKGTKEQLRQKLEYAWETTNTGGLALRPGDEDGEMALRYYIEHQLQKADDVIDDMLVAHGEKLQPGEGVVFIAFIGATDTAMINYLLNGEAEQFVYKDFIQHIGDGAVRYFAPYIEGQGISCFYEISGHYWKSRKEAFAPDHPLFENNTRKCMVLKLERKEILNGCYKVKGRINNKRFTTLKHLLNPKDEHIITIPEQRIAPK</sequence>
<name>A0A7K1U9S9_9BACT</name>
<evidence type="ECO:0000259" key="1">
    <source>
        <dbReference type="Pfam" id="PF09823"/>
    </source>
</evidence>
<evidence type="ECO:0000313" key="2">
    <source>
        <dbReference type="EMBL" id="MVT11127.1"/>
    </source>
</evidence>
<dbReference type="InterPro" id="IPR018633">
    <property type="entry name" value="DUF2357"/>
</dbReference>
<dbReference type="RefSeq" id="WP_157308549.1">
    <property type="nucleotide sequence ID" value="NZ_WRXN01000011.1"/>
</dbReference>
<proteinExistence type="predicted"/>